<organism evidence="1 2">
    <name type="scientific">Actinomadura craniellae</name>
    <dbReference type="NCBI Taxonomy" id="2231787"/>
    <lineage>
        <taxon>Bacteria</taxon>
        <taxon>Bacillati</taxon>
        <taxon>Actinomycetota</taxon>
        <taxon>Actinomycetes</taxon>
        <taxon>Streptosporangiales</taxon>
        <taxon>Thermomonosporaceae</taxon>
        <taxon>Actinomadura</taxon>
    </lineage>
</organism>
<dbReference type="Proteomes" id="UP000251891">
    <property type="component" value="Unassembled WGS sequence"/>
</dbReference>
<name>A0A365H8L3_9ACTN</name>
<evidence type="ECO:0000313" key="1">
    <source>
        <dbReference type="EMBL" id="RAY14603.1"/>
    </source>
</evidence>
<sequence>MSVSTLMSIDLRSSPVDEVLGRVERALDTCLDREGLVRKRRTLGAVSDRGTWVRIERRITAKIGAQGWNGAECAAVLRDVAMPVWRAGASWREPSGEVMWRADEMELLPALPVKPAGVLTADPGLPEDWWAGLNSSLDALAVQETTRVATPDTVMISRRHVAETVEAVFGVSVDASIDQWAPAHADFHWANITGPAFCVFDWEDWGMAPRGLDAANLWSNSLAVPALAERVRRERERDLGSRDGKVMMLFCLAKIVGPHAHPDDPRLGPAREDAARLVAELRRA</sequence>
<keyword evidence="2" id="KW-1185">Reference proteome</keyword>
<proteinExistence type="predicted"/>
<comment type="caution">
    <text evidence="1">The sequence shown here is derived from an EMBL/GenBank/DDBJ whole genome shotgun (WGS) entry which is preliminary data.</text>
</comment>
<dbReference type="EMBL" id="QLYX01000005">
    <property type="protein sequence ID" value="RAY14603.1"/>
    <property type="molecule type" value="Genomic_DNA"/>
</dbReference>
<dbReference type="AlphaFoldDB" id="A0A365H8L3"/>
<evidence type="ECO:0000313" key="2">
    <source>
        <dbReference type="Proteomes" id="UP000251891"/>
    </source>
</evidence>
<accession>A0A365H8L3</accession>
<evidence type="ECO:0008006" key="3">
    <source>
        <dbReference type="Google" id="ProtNLM"/>
    </source>
</evidence>
<reference evidence="1 2" key="1">
    <citation type="submission" date="2018-06" db="EMBL/GenBank/DDBJ databases">
        <title>Actinomadura craniellae sp. nov. isolated from marine sponge Craniella sp.</title>
        <authorList>
            <person name="Li L."/>
            <person name="Xu Q.H."/>
            <person name="Lin H.W."/>
            <person name="Lu Y.H."/>
        </authorList>
    </citation>
    <scope>NUCLEOTIDE SEQUENCE [LARGE SCALE GENOMIC DNA]</scope>
    <source>
        <strain evidence="1 2">LHW63021</strain>
    </source>
</reference>
<gene>
    <name evidence="1" type="ORF">DPM19_12610</name>
</gene>
<protein>
    <recommendedName>
        <fullName evidence="3">Aminoglycoside phosphotransferase</fullName>
    </recommendedName>
</protein>